<dbReference type="GeneTree" id="ENSGT01140000282577"/>
<feature type="domain" description="Ig-like" evidence="10">
    <location>
        <begin position="495"/>
        <end position="575"/>
    </location>
</feature>
<keyword evidence="8" id="KW-0812">Transmembrane</keyword>
<dbReference type="PANTHER" id="PTHR11481">
    <property type="entry name" value="IMMUNOGLOBULIN FC RECEPTOR"/>
    <property type="match status" value="1"/>
</dbReference>
<name>A0A3B3RYQ2_9TELE</name>
<comment type="subcellular location">
    <subcellularLocation>
        <location evidence="1">Cell membrane</location>
    </subcellularLocation>
</comment>
<evidence type="ECO:0000256" key="6">
    <source>
        <dbReference type="ARBA" id="ARBA00023180"/>
    </source>
</evidence>
<dbReference type="GO" id="GO:0004888">
    <property type="term" value="F:transmembrane signaling receptor activity"/>
    <property type="evidence" value="ECO:0007669"/>
    <property type="project" value="TreeGrafter"/>
</dbReference>
<organism evidence="11 12">
    <name type="scientific">Paramormyrops kingsleyae</name>
    <dbReference type="NCBI Taxonomy" id="1676925"/>
    <lineage>
        <taxon>Eukaryota</taxon>
        <taxon>Metazoa</taxon>
        <taxon>Chordata</taxon>
        <taxon>Craniata</taxon>
        <taxon>Vertebrata</taxon>
        <taxon>Euteleostomi</taxon>
        <taxon>Actinopterygii</taxon>
        <taxon>Neopterygii</taxon>
        <taxon>Teleostei</taxon>
        <taxon>Osteoglossocephala</taxon>
        <taxon>Osteoglossomorpha</taxon>
        <taxon>Osteoglossiformes</taxon>
        <taxon>Mormyridae</taxon>
        <taxon>Paramormyrops</taxon>
    </lineage>
</organism>
<keyword evidence="5" id="KW-1015">Disulfide bond</keyword>
<dbReference type="PANTHER" id="PTHR11481:SF60">
    <property type="entry name" value="IG-LIKE DOMAIN-CONTAINING PROTEIN"/>
    <property type="match status" value="1"/>
</dbReference>
<evidence type="ECO:0000256" key="4">
    <source>
        <dbReference type="ARBA" id="ARBA00023136"/>
    </source>
</evidence>
<keyword evidence="4 8" id="KW-0472">Membrane</keyword>
<dbReference type="PROSITE" id="PS50835">
    <property type="entry name" value="IG_LIKE"/>
    <property type="match status" value="4"/>
</dbReference>
<feature type="transmembrane region" description="Helical" evidence="8">
    <location>
        <begin position="778"/>
        <end position="800"/>
    </location>
</feature>
<evidence type="ECO:0000313" key="11">
    <source>
        <dbReference type="Ensembl" id="ENSPKIP00000023582.1"/>
    </source>
</evidence>
<dbReference type="Ensembl" id="ENSPKIT00000004269.1">
    <property type="protein sequence ID" value="ENSPKIP00000023582.1"/>
    <property type="gene ID" value="ENSPKIG00000007156.1"/>
</dbReference>
<accession>A0A3B3RYQ2</accession>
<dbReference type="InterPro" id="IPR013783">
    <property type="entry name" value="Ig-like_fold"/>
</dbReference>
<keyword evidence="6" id="KW-0325">Glycoprotein</keyword>
<dbReference type="InterPro" id="IPR050488">
    <property type="entry name" value="Ig_Fc_receptor"/>
</dbReference>
<dbReference type="InterPro" id="IPR003598">
    <property type="entry name" value="Ig_sub2"/>
</dbReference>
<evidence type="ECO:0000256" key="3">
    <source>
        <dbReference type="ARBA" id="ARBA00022729"/>
    </source>
</evidence>
<dbReference type="AlphaFoldDB" id="A0A3B3RYQ2"/>
<dbReference type="GO" id="GO:0006955">
    <property type="term" value="P:immune response"/>
    <property type="evidence" value="ECO:0007669"/>
    <property type="project" value="TreeGrafter"/>
</dbReference>
<reference evidence="11" key="1">
    <citation type="submission" date="2025-08" db="UniProtKB">
        <authorList>
            <consortium name="Ensembl"/>
        </authorList>
    </citation>
    <scope>IDENTIFICATION</scope>
</reference>
<dbReference type="InterPro" id="IPR040878">
    <property type="entry name" value="IL-40-like_Ig"/>
</dbReference>
<dbReference type="GO" id="GO:0045121">
    <property type="term" value="C:membrane raft"/>
    <property type="evidence" value="ECO:0007669"/>
    <property type="project" value="UniProtKB-SubCell"/>
</dbReference>
<dbReference type="STRING" id="1676925.ENSPKIP00000023582"/>
<dbReference type="GO" id="GO:0098742">
    <property type="term" value="P:cell-cell adhesion via plasma-membrane adhesion molecules"/>
    <property type="evidence" value="ECO:0007669"/>
    <property type="project" value="TreeGrafter"/>
</dbReference>
<reference evidence="11" key="2">
    <citation type="submission" date="2025-09" db="UniProtKB">
        <authorList>
            <consortium name="Ensembl"/>
        </authorList>
    </citation>
    <scope>IDENTIFICATION</scope>
</reference>
<feature type="chain" id="PRO_5017182999" evidence="9">
    <location>
        <begin position="20"/>
        <end position="957"/>
    </location>
</feature>
<dbReference type="Pfam" id="PF17736">
    <property type="entry name" value="Ig_C17orf99"/>
    <property type="match status" value="1"/>
</dbReference>
<dbReference type="GO" id="GO:0007166">
    <property type="term" value="P:cell surface receptor signaling pathway"/>
    <property type="evidence" value="ECO:0007669"/>
    <property type="project" value="TreeGrafter"/>
</dbReference>
<dbReference type="GO" id="GO:0009897">
    <property type="term" value="C:external side of plasma membrane"/>
    <property type="evidence" value="ECO:0007669"/>
    <property type="project" value="TreeGrafter"/>
</dbReference>
<evidence type="ECO:0000256" key="5">
    <source>
        <dbReference type="ARBA" id="ARBA00023157"/>
    </source>
</evidence>
<dbReference type="Proteomes" id="UP000261540">
    <property type="component" value="Unplaced"/>
</dbReference>
<keyword evidence="7" id="KW-0393">Immunoglobulin domain</keyword>
<evidence type="ECO:0000256" key="2">
    <source>
        <dbReference type="ARBA" id="ARBA00022475"/>
    </source>
</evidence>
<evidence type="ECO:0000256" key="9">
    <source>
        <dbReference type="SAM" id="SignalP"/>
    </source>
</evidence>
<evidence type="ECO:0000313" key="12">
    <source>
        <dbReference type="Proteomes" id="UP000261540"/>
    </source>
</evidence>
<sequence length="957" mass="107396">MDTLPHRLLLLTLVSACAGQEDPLGTELAVTPEINFLPSDKIVEGDSLEVRCRVRQPQPPRLKVFVMKGSTVLKSRSKKAFWNTSLAQAADGGNYTCKAEANGRQKSVKRAVHVAELFSTPVLTVQPIDVFEGEMLTFSCKSAHMDSQRINATDVKYHLYKENIKVVDLPSGEYRMTADVQHDGNYSCQAEAKSIQKQSLVIVLKTKELFSTPVLTVQPKDVFEEELLTFSCKSAHMDSQRINATDVKYHLYKDNVKVVHLPSGEYRMYADLRFNGNYSCQAKAKSIQKRSLVFVLKIKVFTINKVTLMILPATEVQRDTDVELKCDCDANASETATLTYQYSFYKYQQLIHTENHSFSHLSHHLHAVRVPTSGLYSCEVKILNATVRSEAEFLRVTGVETPSLKVSRGEISEGEELSVECTAPKEEGPFTFNLYHNSTLFNTNSSKENSLSTKLKFEQSGVYEVHCSYELLLFQATSEKSNREVVAVRELFSKPVLTVQPRNVFEGEMLTFSCKSAHIDYQRINATDVKYHLYKENIKVVDLPSGEYRMTADVQHDGNYSCQVEAKSIQKRSLAFALKTKVLVSKPLIEAWGNVVLGRPFSIVCRSVRGSLPITYTLLFKGETVSSFIVHSPQDRAVFNVTSITVNSREEIRDFKCLAQNLGDKSKRPSLALNTTVIEPVSDPQLTALPSTGNVVEGKELILFCPVKDGSPPITFKWYHNGKIINSSTTEERKHSYTLSKIEHKQGGRYYCQVQNTDMESRRSGEITVTVKDAPWKIAMIAFIIVLLLSIVTVSLIHYIHKKDDPSHSGSQSAFSWAYCPCGPTPLYTPACLKSCLQSWDVLVRDFQDIKGVKSQHLLWVSSHCTFTLLHCIINYCFVGDSTSPPEVPHLHLTPYLSLFPSPLQARERRKKPSSICKLNIDLFLICSKKYHPIALFRAASSPASGVHAASIQTNKT</sequence>
<dbReference type="Gene3D" id="2.60.40.10">
    <property type="entry name" value="Immunoglobulins"/>
    <property type="match status" value="7"/>
</dbReference>
<feature type="domain" description="Ig-like" evidence="10">
    <location>
        <begin position="32"/>
        <end position="109"/>
    </location>
</feature>
<evidence type="ECO:0000256" key="1">
    <source>
        <dbReference type="ARBA" id="ARBA00004236"/>
    </source>
</evidence>
<keyword evidence="2" id="KW-1003">Cell membrane</keyword>
<dbReference type="Pfam" id="PF13895">
    <property type="entry name" value="Ig_2"/>
    <property type="match status" value="4"/>
</dbReference>
<evidence type="ECO:0000256" key="8">
    <source>
        <dbReference type="SAM" id="Phobius"/>
    </source>
</evidence>
<feature type="domain" description="Ig-like" evidence="10">
    <location>
        <begin position="121"/>
        <end position="201"/>
    </location>
</feature>
<feature type="signal peptide" evidence="9">
    <location>
        <begin position="1"/>
        <end position="19"/>
    </location>
</feature>
<dbReference type="InterPro" id="IPR007110">
    <property type="entry name" value="Ig-like_dom"/>
</dbReference>
<dbReference type="InterPro" id="IPR036179">
    <property type="entry name" value="Ig-like_dom_sf"/>
</dbReference>
<feature type="domain" description="Ig-like" evidence="10">
    <location>
        <begin position="684"/>
        <end position="768"/>
    </location>
</feature>
<evidence type="ECO:0000256" key="7">
    <source>
        <dbReference type="ARBA" id="ARBA00023319"/>
    </source>
</evidence>
<evidence type="ECO:0000259" key="10">
    <source>
        <dbReference type="PROSITE" id="PS50835"/>
    </source>
</evidence>
<dbReference type="SMART" id="SM00408">
    <property type="entry name" value="IGc2"/>
    <property type="match status" value="2"/>
</dbReference>
<keyword evidence="8" id="KW-1133">Transmembrane helix</keyword>
<keyword evidence="12" id="KW-1185">Reference proteome</keyword>
<dbReference type="GO" id="GO:0070161">
    <property type="term" value="C:anchoring junction"/>
    <property type="evidence" value="ECO:0007669"/>
    <property type="project" value="UniProtKB-SubCell"/>
</dbReference>
<dbReference type="SUPFAM" id="SSF48726">
    <property type="entry name" value="Immunoglobulin"/>
    <property type="match status" value="5"/>
</dbReference>
<proteinExistence type="predicted"/>
<dbReference type="SMART" id="SM00409">
    <property type="entry name" value="IG"/>
    <property type="match status" value="7"/>
</dbReference>
<protein>
    <submittedName>
        <fullName evidence="11">Platelet endothelial cell adhesion molecule-like</fullName>
    </submittedName>
</protein>
<dbReference type="FunFam" id="2.60.40.10:FF:000357">
    <property type="entry name" value="Fc receptor like 1"/>
    <property type="match status" value="1"/>
</dbReference>
<keyword evidence="3 9" id="KW-0732">Signal</keyword>
<dbReference type="InterPro" id="IPR003599">
    <property type="entry name" value="Ig_sub"/>
</dbReference>